<organism evidence="2">
    <name type="scientific">Panstrongylus lignarius</name>
    <dbReference type="NCBI Taxonomy" id="156445"/>
    <lineage>
        <taxon>Eukaryota</taxon>
        <taxon>Metazoa</taxon>
        <taxon>Ecdysozoa</taxon>
        <taxon>Arthropoda</taxon>
        <taxon>Hexapoda</taxon>
        <taxon>Insecta</taxon>
        <taxon>Pterygota</taxon>
        <taxon>Neoptera</taxon>
        <taxon>Paraneoptera</taxon>
        <taxon>Hemiptera</taxon>
        <taxon>Heteroptera</taxon>
        <taxon>Panheteroptera</taxon>
        <taxon>Cimicomorpha</taxon>
        <taxon>Reduviidae</taxon>
        <taxon>Triatominae</taxon>
        <taxon>Panstrongylus</taxon>
    </lineage>
</organism>
<keyword evidence="1" id="KW-1133">Transmembrane helix</keyword>
<keyword evidence="1" id="KW-0812">Transmembrane</keyword>
<dbReference type="EMBL" id="GFTR01000749">
    <property type="protein sequence ID" value="JAW15677.1"/>
    <property type="molecule type" value="Transcribed_RNA"/>
</dbReference>
<evidence type="ECO:0000256" key="1">
    <source>
        <dbReference type="SAM" id="Phobius"/>
    </source>
</evidence>
<protein>
    <submittedName>
        <fullName evidence="2">Putative secreted protein</fullName>
    </submittedName>
</protein>
<evidence type="ECO:0000313" key="2">
    <source>
        <dbReference type="EMBL" id="JAW15677.1"/>
    </source>
</evidence>
<keyword evidence="1" id="KW-0472">Membrane</keyword>
<proteinExistence type="predicted"/>
<feature type="transmembrane region" description="Helical" evidence="1">
    <location>
        <begin position="12"/>
        <end position="32"/>
    </location>
</feature>
<dbReference type="AlphaFoldDB" id="A0A224XT08"/>
<name>A0A224XT08_9HEMI</name>
<sequence>MGSMASHALEESSFVVATVLFSLLLAASFFFFTRATIFLNRTIHSSLVFPGTHLAIFSHLSVADPLGYVAKACSKAFC</sequence>
<accession>A0A224XT08</accession>
<reference evidence="2" key="1">
    <citation type="journal article" date="2018" name="PLoS Negl. Trop. Dis.">
        <title>An insight into the salivary gland and fat body transcriptome of Panstrongylus lignarius (Hemiptera: Heteroptera), the main vector of Chagas disease in Peru.</title>
        <authorList>
            <person name="Nevoa J.C."/>
            <person name="Mendes M.T."/>
            <person name="da Silva M.V."/>
            <person name="Soares S.C."/>
            <person name="Oliveira C.J.F."/>
            <person name="Ribeiro J.M.C."/>
        </authorList>
    </citation>
    <scope>NUCLEOTIDE SEQUENCE</scope>
</reference>